<name>A0AAV0D570_9ASTE</name>
<dbReference type="EMBL" id="CAMAPF010000064">
    <property type="protein sequence ID" value="CAH9090435.1"/>
    <property type="molecule type" value="Genomic_DNA"/>
</dbReference>
<evidence type="ECO:0008006" key="3">
    <source>
        <dbReference type="Google" id="ProtNLM"/>
    </source>
</evidence>
<comment type="caution">
    <text evidence="1">The sequence shown here is derived from an EMBL/GenBank/DDBJ whole genome shotgun (WGS) entry which is preliminary data.</text>
</comment>
<accession>A0AAV0D570</accession>
<proteinExistence type="predicted"/>
<gene>
    <name evidence="1" type="ORF">CEPIT_LOCUS11260</name>
</gene>
<dbReference type="PANTHER" id="PTHR35317:SF28">
    <property type="entry name" value="ZINC FINGER, CCHC-TYPE, RIBONUCLEASE H-LIKE DOMAIN, GAG-PRE-INTEGRASE DOMAIN PROTEIN-RELATED"/>
    <property type="match status" value="1"/>
</dbReference>
<sequence length="132" mass="15537">MTMNYLISNLPILDGKNWSQWSIQMKVIFGYQYVFEIVEGGFFIVTERSTEPKKNAFSENKKKDHRAMFFIHHCVGNAHFEKIANASSAHEALLEKCNEGVEQLKKGKLRTMRRHYEIMQMECVEKIEEYVI</sequence>
<evidence type="ECO:0000313" key="1">
    <source>
        <dbReference type="EMBL" id="CAH9090435.1"/>
    </source>
</evidence>
<reference evidence="1" key="1">
    <citation type="submission" date="2022-07" db="EMBL/GenBank/DDBJ databases">
        <authorList>
            <person name="Macas J."/>
            <person name="Novak P."/>
            <person name="Neumann P."/>
        </authorList>
    </citation>
    <scope>NUCLEOTIDE SEQUENCE</scope>
</reference>
<dbReference type="Proteomes" id="UP001152523">
    <property type="component" value="Unassembled WGS sequence"/>
</dbReference>
<keyword evidence="2" id="KW-1185">Reference proteome</keyword>
<dbReference type="PANTHER" id="PTHR35317">
    <property type="entry name" value="OS04G0629600 PROTEIN"/>
    <property type="match status" value="1"/>
</dbReference>
<protein>
    <recommendedName>
        <fullName evidence="3">DUF4219 domain-containing protein</fullName>
    </recommendedName>
</protein>
<organism evidence="1 2">
    <name type="scientific">Cuscuta epithymum</name>
    <dbReference type="NCBI Taxonomy" id="186058"/>
    <lineage>
        <taxon>Eukaryota</taxon>
        <taxon>Viridiplantae</taxon>
        <taxon>Streptophyta</taxon>
        <taxon>Embryophyta</taxon>
        <taxon>Tracheophyta</taxon>
        <taxon>Spermatophyta</taxon>
        <taxon>Magnoliopsida</taxon>
        <taxon>eudicotyledons</taxon>
        <taxon>Gunneridae</taxon>
        <taxon>Pentapetalae</taxon>
        <taxon>asterids</taxon>
        <taxon>lamiids</taxon>
        <taxon>Solanales</taxon>
        <taxon>Convolvulaceae</taxon>
        <taxon>Cuscuteae</taxon>
        <taxon>Cuscuta</taxon>
        <taxon>Cuscuta subgen. Cuscuta</taxon>
    </lineage>
</organism>
<evidence type="ECO:0000313" key="2">
    <source>
        <dbReference type="Proteomes" id="UP001152523"/>
    </source>
</evidence>
<dbReference type="AlphaFoldDB" id="A0AAV0D570"/>